<feature type="transmembrane region" description="Helical" evidence="7">
    <location>
        <begin position="197"/>
        <end position="215"/>
    </location>
</feature>
<dbReference type="EMBL" id="DWWA01000027">
    <property type="protein sequence ID" value="HJC72225.1"/>
    <property type="molecule type" value="Genomic_DNA"/>
</dbReference>
<evidence type="ECO:0000256" key="7">
    <source>
        <dbReference type="SAM" id="Phobius"/>
    </source>
</evidence>
<keyword evidence="3" id="KW-0813">Transport</keyword>
<dbReference type="SUPFAM" id="SSF160240">
    <property type="entry name" value="Cation efflux protein cytoplasmic domain-like"/>
    <property type="match status" value="1"/>
</dbReference>
<sequence>MTSFLIRLFIRRREDVQDACVRLSYGNLAGITGIVCNVLLCAIKFFTGLFTGSISITADAVNNLSDASSGVITLLGFKLAGKPADPEHPYGHARMEYLAGLVVSFVILLIGVQLAGESVQKILHPAAATFGIVPAVMLVFSILVKLWMAGFYRSIGKKIDSTTLLAASADSRNDVISTGAVLLALLISAWTDLDLDGWMGMAVALFILYSGIGLIKDTLDPLLGRAPSEDLTQRVEEKILSYEGILGTHDLMVHDYGPGQCFASVHVEMSAEMNVMRSHDIIDTIERDFHEQDHIHLVIHYDPIETGSEAVGTMRQWVTERVHAVSPLLSIHDFRMVKGELHTNLIFDVAAPSSYESTDAEIKQQIQRSVQENANGETYYCVITVDRSYAPYHQD</sequence>
<keyword evidence="5 7" id="KW-1133">Transmembrane helix</keyword>
<dbReference type="AlphaFoldDB" id="A0A9D2Q7B8"/>
<evidence type="ECO:0000256" key="1">
    <source>
        <dbReference type="ARBA" id="ARBA00004141"/>
    </source>
</evidence>
<dbReference type="InterPro" id="IPR002524">
    <property type="entry name" value="Cation_efflux"/>
</dbReference>
<feature type="domain" description="Cation efflux protein cytoplasmic" evidence="9">
    <location>
        <begin position="227"/>
        <end position="303"/>
    </location>
</feature>
<evidence type="ECO:0000256" key="5">
    <source>
        <dbReference type="ARBA" id="ARBA00022989"/>
    </source>
</evidence>
<evidence type="ECO:0000313" key="11">
    <source>
        <dbReference type="Proteomes" id="UP000823918"/>
    </source>
</evidence>
<reference evidence="10" key="1">
    <citation type="journal article" date="2021" name="PeerJ">
        <title>Extensive microbial diversity within the chicken gut microbiome revealed by metagenomics and culture.</title>
        <authorList>
            <person name="Gilroy R."/>
            <person name="Ravi A."/>
            <person name="Getino M."/>
            <person name="Pursley I."/>
            <person name="Horton D.L."/>
            <person name="Alikhan N.F."/>
            <person name="Baker D."/>
            <person name="Gharbi K."/>
            <person name="Hall N."/>
            <person name="Watson M."/>
            <person name="Adriaenssens E.M."/>
            <person name="Foster-Nyarko E."/>
            <person name="Jarju S."/>
            <person name="Secka A."/>
            <person name="Antonio M."/>
            <person name="Oren A."/>
            <person name="Chaudhuri R.R."/>
            <person name="La Ragione R."/>
            <person name="Hildebrand F."/>
            <person name="Pallen M.J."/>
        </authorList>
    </citation>
    <scope>NUCLEOTIDE SEQUENCE</scope>
    <source>
        <strain evidence="10">5933</strain>
    </source>
</reference>
<reference evidence="10" key="2">
    <citation type="submission" date="2021-04" db="EMBL/GenBank/DDBJ databases">
        <authorList>
            <person name="Gilroy R."/>
        </authorList>
    </citation>
    <scope>NUCLEOTIDE SEQUENCE</scope>
    <source>
        <strain evidence="10">5933</strain>
    </source>
</reference>
<comment type="caution">
    <text evidence="10">The sequence shown here is derived from an EMBL/GenBank/DDBJ whole genome shotgun (WGS) entry which is preliminary data.</text>
</comment>
<dbReference type="InterPro" id="IPR027469">
    <property type="entry name" value="Cation_efflux_TMD_sf"/>
</dbReference>
<evidence type="ECO:0000256" key="2">
    <source>
        <dbReference type="ARBA" id="ARBA00008114"/>
    </source>
</evidence>
<dbReference type="InterPro" id="IPR050291">
    <property type="entry name" value="CDF_Transporter"/>
</dbReference>
<dbReference type="Gene3D" id="3.30.70.1350">
    <property type="entry name" value="Cation efflux protein, cytoplasmic domain"/>
    <property type="match status" value="1"/>
</dbReference>
<organism evidence="10 11">
    <name type="scientific">Candidatus Ruthenibacterium merdavium</name>
    <dbReference type="NCBI Taxonomy" id="2838752"/>
    <lineage>
        <taxon>Bacteria</taxon>
        <taxon>Bacillati</taxon>
        <taxon>Bacillota</taxon>
        <taxon>Clostridia</taxon>
        <taxon>Eubacteriales</taxon>
        <taxon>Oscillospiraceae</taxon>
        <taxon>Ruthenibacterium</taxon>
    </lineage>
</organism>
<evidence type="ECO:0000256" key="4">
    <source>
        <dbReference type="ARBA" id="ARBA00022692"/>
    </source>
</evidence>
<dbReference type="NCBIfam" id="TIGR01297">
    <property type="entry name" value="CDF"/>
    <property type="match status" value="1"/>
</dbReference>
<evidence type="ECO:0000259" key="8">
    <source>
        <dbReference type="Pfam" id="PF01545"/>
    </source>
</evidence>
<keyword evidence="6 7" id="KW-0472">Membrane</keyword>
<feature type="transmembrane region" description="Helical" evidence="7">
    <location>
        <begin position="97"/>
        <end position="116"/>
    </location>
</feature>
<feature type="domain" description="Cation efflux protein transmembrane" evidence="8">
    <location>
        <begin position="32"/>
        <end position="223"/>
    </location>
</feature>
<name>A0A9D2Q7B8_9FIRM</name>
<dbReference type="SUPFAM" id="SSF161111">
    <property type="entry name" value="Cation efflux protein transmembrane domain-like"/>
    <property type="match status" value="1"/>
</dbReference>
<dbReference type="Proteomes" id="UP000823918">
    <property type="component" value="Unassembled WGS sequence"/>
</dbReference>
<dbReference type="Pfam" id="PF01545">
    <property type="entry name" value="Cation_efflux"/>
    <property type="match status" value="1"/>
</dbReference>
<dbReference type="Pfam" id="PF16916">
    <property type="entry name" value="ZT_dimer"/>
    <property type="match status" value="1"/>
</dbReference>
<comment type="subcellular location">
    <subcellularLocation>
        <location evidence="1">Membrane</location>
        <topology evidence="1">Multi-pass membrane protein</topology>
    </subcellularLocation>
</comment>
<evidence type="ECO:0000256" key="3">
    <source>
        <dbReference type="ARBA" id="ARBA00022448"/>
    </source>
</evidence>
<accession>A0A9D2Q7B8</accession>
<dbReference type="Gene3D" id="1.20.1510.10">
    <property type="entry name" value="Cation efflux protein transmembrane domain"/>
    <property type="match status" value="1"/>
</dbReference>
<dbReference type="GO" id="GO:0008324">
    <property type="term" value="F:monoatomic cation transmembrane transporter activity"/>
    <property type="evidence" value="ECO:0007669"/>
    <property type="project" value="InterPro"/>
</dbReference>
<proteinExistence type="inferred from homology"/>
<protein>
    <submittedName>
        <fullName evidence="10">Cation diffusion facilitator family transporter</fullName>
    </submittedName>
</protein>
<dbReference type="PANTHER" id="PTHR43840:SF15">
    <property type="entry name" value="MITOCHONDRIAL METAL TRANSPORTER 1-RELATED"/>
    <property type="match status" value="1"/>
</dbReference>
<evidence type="ECO:0000259" key="9">
    <source>
        <dbReference type="Pfam" id="PF16916"/>
    </source>
</evidence>
<evidence type="ECO:0000313" key="10">
    <source>
        <dbReference type="EMBL" id="HJC72225.1"/>
    </source>
</evidence>
<evidence type="ECO:0000256" key="6">
    <source>
        <dbReference type="ARBA" id="ARBA00023136"/>
    </source>
</evidence>
<dbReference type="InterPro" id="IPR058533">
    <property type="entry name" value="Cation_efflux_TM"/>
</dbReference>
<comment type="similarity">
    <text evidence="2">Belongs to the cation diffusion facilitator (CDF) transporter (TC 2.A.4) family.</text>
</comment>
<feature type="transmembrane region" description="Helical" evidence="7">
    <location>
        <begin position="128"/>
        <end position="152"/>
    </location>
</feature>
<dbReference type="InterPro" id="IPR036837">
    <property type="entry name" value="Cation_efflux_CTD_sf"/>
</dbReference>
<dbReference type="PANTHER" id="PTHR43840">
    <property type="entry name" value="MITOCHONDRIAL METAL TRANSPORTER 1-RELATED"/>
    <property type="match status" value="1"/>
</dbReference>
<dbReference type="GO" id="GO:0016020">
    <property type="term" value="C:membrane"/>
    <property type="evidence" value="ECO:0007669"/>
    <property type="project" value="UniProtKB-SubCell"/>
</dbReference>
<dbReference type="FunFam" id="1.20.1510.10:FF:000006">
    <property type="entry name" value="Divalent cation efflux transporter"/>
    <property type="match status" value="1"/>
</dbReference>
<keyword evidence="4 7" id="KW-0812">Transmembrane</keyword>
<dbReference type="InterPro" id="IPR027470">
    <property type="entry name" value="Cation_efflux_CTD"/>
</dbReference>
<gene>
    <name evidence="10" type="ORF">H9698_05470</name>
</gene>